<proteinExistence type="predicted"/>
<keyword evidence="2" id="KW-1185">Reference proteome</keyword>
<accession>A0A4R8PZK0</accession>
<evidence type="ECO:0000313" key="2">
    <source>
        <dbReference type="Proteomes" id="UP000295083"/>
    </source>
</evidence>
<evidence type="ECO:0000313" key="1">
    <source>
        <dbReference type="EMBL" id="TDZ28165.1"/>
    </source>
</evidence>
<name>A0A4R8PZK0_9PEZI</name>
<gene>
    <name evidence="1" type="ORF">C8035_v001937</name>
</gene>
<organism evidence="1 2">
    <name type="scientific">Colletotrichum spinosum</name>
    <dbReference type="NCBI Taxonomy" id="1347390"/>
    <lineage>
        <taxon>Eukaryota</taxon>
        <taxon>Fungi</taxon>
        <taxon>Dikarya</taxon>
        <taxon>Ascomycota</taxon>
        <taxon>Pezizomycotina</taxon>
        <taxon>Sordariomycetes</taxon>
        <taxon>Hypocreomycetidae</taxon>
        <taxon>Glomerellales</taxon>
        <taxon>Glomerellaceae</taxon>
        <taxon>Colletotrichum</taxon>
        <taxon>Colletotrichum orbiculare species complex</taxon>
    </lineage>
</organism>
<reference evidence="1 2" key="1">
    <citation type="submission" date="2018-11" db="EMBL/GenBank/DDBJ databases">
        <title>Genome sequence and assembly of Colletotrichum spinosum.</title>
        <authorList>
            <person name="Gan P."/>
            <person name="Shirasu K."/>
        </authorList>
    </citation>
    <scope>NUCLEOTIDE SEQUENCE [LARGE SCALE GENOMIC DNA]</scope>
    <source>
        <strain evidence="1 2">CBS 515.97</strain>
    </source>
</reference>
<protein>
    <submittedName>
        <fullName evidence="1">Uncharacterized protein</fullName>
    </submittedName>
</protein>
<sequence length="93" mass="10963">MHRGRMRLDEHRATSTDPFLNDMPCLLHPSQDHPLQISSPRPRRCCCRCSSFTVPPPPTFRVLRKKVVSHWQRPSCMSRRPARQNTSHFAWSR</sequence>
<dbReference type="Proteomes" id="UP000295083">
    <property type="component" value="Unassembled WGS sequence"/>
</dbReference>
<dbReference type="EMBL" id="QAPG01001225">
    <property type="protein sequence ID" value="TDZ28165.1"/>
    <property type="molecule type" value="Genomic_DNA"/>
</dbReference>
<comment type="caution">
    <text evidence="1">The sequence shown here is derived from an EMBL/GenBank/DDBJ whole genome shotgun (WGS) entry which is preliminary data.</text>
</comment>
<dbReference type="AlphaFoldDB" id="A0A4R8PZK0"/>